<proteinExistence type="predicted"/>
<dbReference type="GO" id="GO:0005506">
    <property type="term" value="F:iron ion binding"/>
    <property type="evidence" value="ECO:0007669"/>
    <property type="project" value="UniProtKB-ARBA"/>
</dbReference>
<dbReference type="Gene3D" id="2.60.120.620">
    <property type="entry name" value="q2cbj1_9rhob like domain"/>
    <property type="match status" value="1"/>
</dbReference>
<dbReference type="PANTHER" id="PTHR20883">
    <property type="entry name" value="PHYTANOYL-COA DIOXYGENASE DOMAIN CONTAINING 1"/>
    <property type="match status" value="1"/>
</dbReference>
<comment type="caution">
    <text evidence="2">The sequence shown here is derived from an EMBL/GenBank/DDBJ whole genome shotgun (WGS) entry which is preliminary data.</text>
</comment>
<protein>
    <recommendedName>
        <fullName evidence="3">Phytanoyl-CoA dioxygenase family protein</fullName>
    </recommendedName>
</protein>
<evidence type="ECO:0000313" key="2">
    <source>
        <dbReference type="EMBL" id="HEN14787.1"/>
    </source>
</evidence>
<sequence>MGLIERFREARRKRVIYHYLKDRLSTPILWLIMLFSLPLKAVPFVHPLLPTKLRELLRDWDTEMFLCYIRSFGRRAYMDKRCILRDPPTWKPKTEVDPKWRFTEQDIKNFYENGFIGPFKLCSREEMIALREQIQKEIEQPSRIYGMATGRDRHLDCPTLWKLLRRPEWTERIAQLLGPNLLLWRSQVFLKPPGAPEITWHQASVYLSEEAYKCTLFPRDINELFQLTTWVAFDDVDYENGCMQFLPGTQRRIYVTQLGGGDSESFAKAKVKLDIEVDPKKVVTMEMEAGEFIIFTERCVHGSPPNVSKDRRRWGMAFRTIVPDCHVYGDNVTKHNVRYLEQQFDLAKWGCVVLRGEDTAGINRVREPLMETIDKPAEADSGELVAAGSNMEQLAVTRN</sequence>
<dbReference type="GO" id="GO:0016706">
    <property type="term" value="F:2-oxoglutarate-dependent dioxygenase activity"/>
    <property type="evidence" value="ECO:0007669"/>
    <property type="project" value="UniProtKB-ARBA"/>
</dbReference>
<dbReference type="PANTHER" id="PTHR20883:SF48">
    <property type="entry name" value="ECTOINE DIOXYGENASE"/>
    <property type="match status" value="1"/>
</dbReference>
<reference evidence="2" key="1">
    <citation type="journal article" date="2020" name="mSystems">
        <title>Genome- and Community-Level Interaction Insights into Carbon Utilization and Element Cycling Functions of Hydrothermarchaeota in Hydrothermal Sediment.</title>
        <authorList>
            <person name="Zhou Z."/>
            <person name="Liu Y."/>
            <person name="Xu W."/>
            <person name="Pan J."/>
            <person name="Luo Z.H."/>
            <person name="Li M."/>
        </authorList>
    </citation>
    <scope>NUCLEOTIDE SEQUENCE [LARGE SCALE GENOMIC DNA]</scope>
    <source>
        <strain evidence="2">SpSt-339</strain>
    </source>
</reference>
<evidence type="ECO:0008006" key="3">
    <source>
        <dbReference type="Google" id="ProtNLM"/>
    </source>
</evidence>
<name>A0A7C2JZP7_9PLAN</name>
<gene>
    <name evidence="2" type="ORF">ENQ76_04870</name>
</gene>
<dbReference type="Pfam" id="PF05721">
    <property type="entry name" value="PhyH"/>
    <property type="match status" value="1"/>
</dbReference>
<dbReference type="EMBL" id="DSOK01000150">
    <property type="protein sequence ID" value="HEN14787.1"/>
    <property type="molecule type" value="Genomic_DNA"/>
</dbReference>
<dbReference type="AlphaFoldDB" id="A0A7C2JZP7"/>
<comment type="cofactor">
    <cofactor evidence="1">
        <name>Fe(2+)</name>
        <dbReference type="ChEBI" id="CHEBI:29033"/>
    </cofactor>
</comment>
<dbReference type="InterPro" id="IPR008775">
    <property type="entry name" value="Phytyl_CoA_dOase-like"/>
</dbReference>
<organism evidence="2">
    <name type="scientific">Schlesneria paludicola</name>
    <dbReference type="NCBI Taxonomy" id="360056"/>
    <lineage>
        <taxon>Bacteria</taxon>
        <taxon>Pseudomonadati</taxon>
        <taxon>Planctomycetota</taxon>
        <taxon>Planctomycetia</taxon>
        <taxon>Planctomycetales</taxon>
        <taxon>Planctomycetaceae</taxon>
        <taxon>Schlesneria</taxon>
    </lineage>
</organism>
<evidence type="ECO:0000256" key="1">
    <source>
        <dbReference type="ARBA" id="ARBA00001954"/>
    </source>
</evidence>
<dbReference type="SUPFAM" id="SSF51197">
    <property type="entry name" value="Clavaminate synthase-like"/>
    <property type="match status" value="1"/>
</dbReference>
<accession>A0A7C2JZP7</accession>